<dbReference type="HAMAP" id="MF_00222">
    <property type="entry name" value="Shikimate_DH_AroE"/>
    <property type="match status" value="1"/>
</dbReference>
<dbReference type="Pfam" id="PF08501">
    <property type="entry name" value="Shikimate_dh_N"/>
    <property type="match status" value="1"/>
</dbReference>
<name>A0A3B1CEB4_9ZZZZ</name>
<dbReference type="Pfam" id="PF18317">
    <property type="entry name" value="SDH_C"/>
    <property type="match status" value="1"/>
</dbReference>
<evidence type="ECO:0000313" key="9">
    <source>
        <dbReference type="EMBL" id="VAX28806.1"/>
    </source>
</evidence>
<dbReference type="InterPro" id="IPR013708">
    <property type="entry name" value="Shikimate_DH-bd_N"/>
</dbReference>
<reference evidence="9" key="1">
    <citation type="submission" date="2018-06" db="EMBL/GenBank/DDBJ databases">
        <authorList>
            <person name="Zhirakovskaya E."/>
        </authorList>
    </citation>
    <scope>NUCLEOTIDE SEQUENCE</scope>
</reference>
<dbReference type="GO" id="GO:0019632">
    <property type="term" value="P:shikimate metabolic process"/>
    <property type="evidence" value="ECO:0007669"/>
    <property type="project" value="InterPro"/>
</dbReference>
<dbReference type="InterPro" id="IPR041121">
    <property type="entry name" value="SDH_C"/>
</dbReference>
<accession>A0A3B1CEB4</accession>
<dbReference type="EC" id="1.1.1.25" evidence="1"/>
<dbReference type="UniPathway" id="UPA00053">
    <property type="reaction ID" value="UER00087"/>
</dbReference>
<evidence type="ECO:0000259" key="8">
    <source>
        <dbReference type="Pfam" id="PF18317"/>
    </source>
</evidence>
<organism evidence="9">
    <name type="scientific">hydrothermal vent metagenome</name>
    <dbReference type="NCBI Taxonomy" id="652676"/>
    <lineage>
        <taxon>unclassified sequences</taxon>
        <taxon>metagenomes</taxon>
        <taxon>ecological metagenomes</taxon>
    </lineage>
</organism>
<dbReference type="PANTHER" id="PTHR21089">
    <property type="entry name" value="SHIKIMATE DEHYDROGENASE"/>
    <property type="match status" value="1"/>
</dbReference>
<evidence type="ECO:0000256" key="1">
    <source>
        <dbReference type="ARBA" id="ARBA00012962"/>
    </source>
</evidence>
<dbReference type="InterPro" id="IPR046346">
    <property type="entry name" value="Aminoacid_DH-like_N_sf"/>
</dbReference>
<dbReference type="CDD" id="cd01065">
    <property type="entry name" value="NAD_bind_Shikimate_DH"/>
    <property type="match status" value="1"/>
</dbReference>
<keyword evidence="2" id="KW-0028">Amino-acid biosynthesis</keyword>
<feature type="domain" description="Quinate/shikimate 5-dehydrogenase/glutamyl-tRNA reductase" evidence="6">
    <location>
        <begin position="121"/>
        <end position="216"/>
    </location>
</feature>
<dbReference type="NCBIfam" id="NF001314">
    <property type="entry name" value="PRK00258.2-2"/>
    <property type="match status" value="1"/>
</dbReference>
<feature type="domain" description="SDH C-terminal" evidence="8">
    <location>
        <begin position="257"/>
        <end position="287"/>
    </location>
</feature>
<dbReference type="GO" id="GO:0009423">
    <property type="term" value="P:chorismate biosynthetic process"/>
    <property type="evidence" value="ECO:0007669"/>
    <property type="project" value="UniProtKB-UniPathway"/>
</dbReference>
<dbReference type="GO" id="GO:0004764">
    <property type="term" value="F:shikimate 3-dehydrogenase (NADP+) activity"/>
    <property type="evidence" value="ECO:0007669"/>
    <property type="project" value="UniProtKB-EC"/>
</dbReference>
<proteinExistence type="inferred from homology"/>
<dbReference type="Gene3D" id="3.40.50.720">
    <property type="entry name" value="NAD(P)-binding Rossmann-like Domain"/>
    <property type="match status" value="1"/>
</dbReference>
<dbReference type="AlphaFoldDB" id="A0A3B1CEB4"/>
<dbReference type="NCBIfam" id="TIGR00507">
    <property type="entry name" value="aroE"/>
    <property type="match status" value="1"/>
</dbReference>
<dbReference type="PANTHER" id="PTHR21089:SF1">
    <property type="entry name" value="BIFUNCTIONAL 3-DEHYDROQUINATE DEHYDRATASE_SHIKIMATE DEHYDROGENASE, CHLOROPLASTIC"/>
    <property type="match status" value="1"/>
</dbReference>
<keyword evidence="3" id="KW-0521">NADP</keyword>
<dbReference type="SUPFAM" id="SSF53223">
    <property type="entry name" value="Aminoacid dehydrogenase-like, N-terminal domain"/>
    <property type="match status" value="1"/>
</dbReference>
<feature type="domain" description="Shikimate dehydrogenase substrate binding N-terminal" evidence="7">
    <location>
        <begin position="16"/>
        <end position="98"/>
    </location>
</feature>
<dbReference type="InterPro" id="IPR006151">
    <property type="entry name" value="Shikm_DH/Glu-tRNA_Rdtase"/>
</dbReference>
<dbReference type="EMBL" id="UOGD01000429">
    <property type="protein sequence ID" value="VAX28806.1"/>
    <property type="molecule type" value="Genomic_DNA"/>
</dbReference>
<dbReference type="SUPFAM" id="SSF51735">
    <property type="entry name" value="NAD(P)-binding Rossmann-fold domains"/>
    <property type="match status" value="1"/>
</dbReference>
<gene>
    <name evidence="9" type="ORF">MNBD_IGNAVI01-2932</name>
</gene>
<dbReference type="InterPro" id="IPR036291">
    <property type="entry name" value="NAD(P)-bd_dom_sf"/>
</dbReference>
<dbReference type="Pfam" id="PF01488">
    <property type="entry name" value="Shikimate_DH"/>
    <property type="match status" value="1"/>
</dbReference>
<dbReference type="InterPro" id="IPR011342">
    <property type="entry name" value="Shikimate_DH"/>
</dbReference>
<evidence type="ECO:0000256" key="4">
    <source>
        <dbReference type="ARBA" id="ARBA00023002"/>
    </source>
</evidence>
<dbReference type="InterPro" id="IPR022893">
    <property type="entry name" value="Shikimate_DH_fam"/>
</dbReference>
<dbReference type="Gene3D" id="3.40.50.10860">
    <property type="entry name" value="Leucine Dehydrogenase, chain A, domain 1"/>
    <property type="match status" value="1"/>
</dbReference>
<keyword evidence="5" id="KW-0057">Aromatic amino acid biosynthesis</keyword>
<sequence length="294" mass="32876">MPDVKEISQSTKLVGVIGHPLKHSYSPFMHNLAFTLTDLDYLYLPFDITSNNLKDALKGMVALGITGFNVTIPHKEKVIPFLNEVSEAASIVGAVNTIVNDNGILYGHNTDVHGIYETLKEYKKDLSKSVVSIFGAGGAARSVVFTLLRYFHVKKIHLINRTVERADIIKTYFSEKMLYDRIKTHSLYPPDLIKVLSKSKLIINASSIGMYPKEDDSPTKIAESFNSNQLVFDIVYNPISTKFLRLAAREGATTINGLKMFVEQGARSFELWTGKPMPVEEVYAALKSQLKEEL</sequence>
<dbReference type="GO" id="GO:0050661">
    <property type="term" value="F:NADP binding"/>
    <property type="evidence" value="ECO:0007669"/>
    <property type="project" value="InterPro"/>
</dbReference>
<dbReference type="GO" id="GO:0008652">
    <property type="term" value="P:amino acid biosynthetic process"/>
    <property type="evidence" value="ECO:0007669"/>
    <property type="project" value="UniProtKB-KW"/>
</dbReference>
<evidence type="ECO:0000259" key="7">
    <source>
        <dbReference type="Pfam" id="PF08501"/>
    </source>
</evidence>
<dbReference type="GO" id="GO:0009073">
    <property type="term" value="P:aromatic amino acid family biosynthetic process"/>
    <property type="evidence" value="ECO:0007669"/>
    <property type="project" value="UniProtKB-KW"/>
</dbReference>
<evidence type="ECO:0000259" key="6">
    <source>
        <dbReference type="Pfam" id="PF01488"/>
    </source>
</evidence>
<evidence type="ECO:0000256" key="3">
    <source>
        <dbReference type="ARBA" id="ARBA00022857"/>
    </source>
</evidence>
<evidence type="ECO:0000256" key="2">
    <source>
        <dbReference type="ARBA" id="ARBA00022605"/>
    </source>
</evidence>
<keyword evidence="4 9" id="KW-0560">Oxidoreductase</keyword>
<evidence type="ECO:0000256" key="5">
    <source>
        <dbReference type="ARBA" id="ARBA00023141"/>
    </source>
</evidence>
<protein>
    <recommendedName>
        <fullName evidence="1">shikimate dehydrogenase (NADP(+))</fullName>
        <ecNumber evidence="1">1.1.1.25</ecNumber>
    </recommendedName>
</protein>